<keyword evidence="2" id="KW-0597">Phosphoprotein</keyword>
<dbReference type="GO" id="GO:0003677">
    <property type="term" value="F:DNA binding"/>
    <property type="evidence" value="ECO:0007669"/>
    <property type="project" value="UniProtKB-KW"/>
</dbReference>
<dbReference type="SMART" id="SM00327">
    <property type="entry name" value="VWA"/>
    <property type="match status" value="1"/>
</dbReference>
<evidence type="ECO:0000313" key="12">
    <source>
        <dbReference type="EMBL" id="KAJ3483303.1"/>
    </source>
</evidence>
<dbReference type="GO" id="GO:0006366">
    <property type="term" value="P:transcription by RNA polymerase II"/>
    <property type="evidence" value="ECO:0007669"/>
    <property type="project" value="InterPro"/>
</dbReference>
<dbReference type="EMBL" id="JANAWD010000233">
    <property type="protein sequence ID" value="KAJ3483303.1"/>
    <property type="molecule type" value="Genomic_DNA"/>
</dbReference>
<keyword evidence="4" id="KW-0677">Repeat</keyword>
<feature type="region of interest" description="Disordered" evidence="9">
    <location>
        <begin position="685"/>
        <end position="732"/>
    </location>
</feature>
<dbReference type="InterPro" id="IPR000684">
    <property type="entry name" value="RNA_pol_II_repeat_euk"/>
</dbReference>
<evidence type="ECO:0000313" key="13">
    <source>
        <dbReference type="Proteomes" id="UP001212997"/>
    </source>
</evidence>
<evidence type="ECO:0000259" key="11">
    <source>
        <dbReference type="PROSITE" id="PS51468"/>
    </source>
</evidence>
<proteinExistence type="predicted"/>
<evidence type="ECO:0000256" key="4">
    <source>
        <dbReference type="ARBA" id="ARBA00022737"/>
    </source>
</evidence>
<accession>A0AAD5YFZ1</accession>
<reference evidence="12" key="1">
    <citation type="submission" date="2022-07" db="EMBL/GenBank/DDBJ databases">
        <title>Genome Sequence of Physisporinus lineatus.</title>
        <authorList>
            <person name="Buettner E."/>
        </authorList>
    </citation>
    <scope>NUCLEOTIDE SEQUENCE</scope>
    <source>
        <strain evidence="12">VT162</strain>
    </source>
</reference>
<evidence type="ECO:0000256" key="6">
    <source>
        <dbReference type="ARBA" id="ARBA00023125"/>
    </source>
</evidence>
<dbReference type="PROSITE" id="PS51468">
    <property type="entry name" value="VIT"/>
    <property type="match status" value="1"/>
</dbReference>
<dbReference type="GO" id="GO:0046872">
    <property type="term" value="F:metal ion binding"/>
    <property type="evidence" value="ECO:0007669"/>
    <property type="project" value="UniProtKB-KW"/>
</dbReference>
<evidence type="ECO:0000256" key="3">
    <source>
        <dbReference type="ARBA" id="ARBA00022723"/>
    </source>
</evidence>
<dbReference type="InterPro" id="IPR036465">
    <property type="entry name" value="vWFA_dom_sf"/>
</dbReference>
<dbReference type="PANTHER" id="PTHR45737">
    <property type="entry name" value="VON WILLEBRAND FACTOR A DOMAIN-CONTAINING PROTEIN 5A"/>
    <property type="match status" value="1"/>
</dbReference>
<comment type="caution">
    <text evidence="12">The sequence shown here is derived from an EMBL/GenBank/DDBJ whole genome shotgun (WGS) entry which is preliminary data.</text>
</comment>
<dbReference type="Proteomes" id="UP001212997">
    <property type="component" value="Unassembled WGS sequence"/>
</dbReference>
<dbReference type="GO" id="GO:0005634">
    <property type="term" value="C:nucleus"/>
    <property type="evidence" value="ECO:0007669"/>
    <property type="project" value="UniProtKB-SubCell"/>
</dbReference>
<keyword evidence="13" id="KW-1185">Reference proteome</keyword>
<feature type="domain" description="VIT" evidence="11">
    <location>
        <begin position="7"/>
        <end position="137"/>
    </location>
</feature>
<evidence type="ECO:0000259" key="10">
    <source>
        <dbReference type="PROSITE" id="PS50234"/>
    </source>
</evidence>
<keyword evidence="7" id="KW-0804">Transcription</keyword>
<keyword evidence="5" id="KW-0862">Zinc</keyword>
<dbReference type="Gene3D" id="3.40.50.410">
    <property type="entry name" value="von Willebrand factor, type A domain"/>
    <property type="match status" value="1"/>
</dbReference>
<dbReference type="InterPro" id="IPR002035">
    <property type="entry name" value="VWF_A"/>
</dbReference>
<evidence type="ECO:0000256" key="9">
    <source>
        <dbReference type="SAM" id="MobiDB-lite"/>
    </source>
</evidence>
<dbReference type="AlphaFoldDB" id="A0AAD5YFZ1"/>
<evidence type="ECO:0000256" key="7">
    <source>
        <dbReference type="ARBA" id="ARBA00023163"/>
    </source>
</evidence>
<keyword evidence="6" id="KW-0238">DNA-binding</keyword>
<dbReference type="SMART" id="SM00609">
    <property type="entry name" value="VIT"/>
    <property type="match status" value="1"/>
</dbReference>
<organism evidence="12 13">
    <name type="scientific">Meripilus lineatus</name>
    <dbReference type="NCBI Taxonomy" id="2056292"/>
    <lineage>
        <taxon>Eukaryota</taxon>
        <taxon>Fungi</taxon>
        <taxon>Dikarya</taxon>
        <taxon>Basidiomycota</taxon>
        <taxon>Agaricomycotina</taxon>
        <taxon>Agaricomycetes</taxon>
        <taxon>Polyporales</taxon>
        <taxon>Meripilaceae</taxon>
        <taxon>Meripilus</taxon>
    </lineage>
</organism>
<dbReference type="Pfam" id="PF13768">
    <property type="entry name" value="VWA_3"/>
    <property type="match status" value="1"/>
</dbReference>
<dbReference type="InterPro" id="IPR013694">
    <property type="entry name" value="VIT"/>
</dbReference>
<evidence type="ECO:0000256" key="2">
    <source>
        <dbReference type="ARBA" id="ARBA00022553"/>
    </source>
</evidence>
<keyword evidence="3" id="KW-0479">Metal-binding</keyword>
<dbReference type="SUPFAM" id="SSF53300">
    <property type="entry name" value="vWA-like"/>
    <property type="match status" value="1"/>
</dbReference>
<dbReference type="PROSITE" id="PS00115">
    <property type="entry name" value="RNA_POL_II_REPEAT"/>
    <property type="match status" value="1"/>
</dbReference>
<gene>
    <name evidence="12" type="ORF">NLI96_g6404</name>
</gene>
<sequence length="852" mass="92786">MTQDYCGIVCATEHGSNDTRLPMETVHVEVSIVDVSAVVTLTQVFCNNLSTLSPRAKYVFPVPAQAAVCAFEMRTEEGQRITGIVKERTKAAREHNTAIRQGRMTGLVEWATDDVFTISLGCLPAKQRVTTTLTYAINLMNGDLTDQIRFQLPMCIAPRYGHTPASMIGAFEPRDDTRLKFTLYVQTTGVIRSVTSPTHPTFSALPYQPAGAGPSPYHMVAHYESPEFLHQDLVVTIQAQGLDEPRCVAERDRKHGSVGMQLMIVPKFAFPIVPSQEYIFLIDRSGSMGGPNIVMAKRTLALLLRTLPAKGSTFNIFSFGSESSSLFPESVEYNQDTLDVATRHVDGMDSDFGGTEIRGALENVIRSRNRDLPTAVFVLTDGSVFDIDATIQTVSLATQNSAQGAPFRVFTLGIGSCSSSAMCEGIARAGNGVCLMTATTESILSKTSKLLRASRTSFMKDVSVDWGTSRNGPTSMSDASTVFQVPTKIDAIFPGVQLAISAIINDADFDIPHEVVLRGQHGGSGERFEVKVPVYEVGLPRKDNEIPFVCTVAARRLITQLESPKYEGIQSPEWRKEMIIRIGEQYQLASRHTSFIAVGDMIPETDSATHSQDPVQQWGDDEDIQMREEDVDLCISVTPYDRSVSPFGAAPYSPTVLMGDPGFGTPTSPRYSPICSYAPVSPSYSPTSPSFSPTSPSFSPTSPSFSPTSPSFSPTSPSLPAESALPSPSPHLLGTPMLSGVSGVPPLVEPELPPAVPTPDDLIRLQSFDGSFLATLDFKRIIGTPAYEEGHKREVDDTVWATVLAIAYFRKYLVDEPDLVEGLVEKASEYVLRSVEQEVFEDLLELARGLIL</sequence>
<evidence type="ECO:0000256" key="1">
    <source>
        <dbReference type="ARBA" id="ARBA00004123"/>
    </source>
</evidence>
<evidence type="ECO:0000256" key="8">
    <source>
        <dbReference type="ARBA" id="ARBA00023242"/>
    </source>
</evidence>
<evidence type="ECO:0000256" key="5">
    <source>
        <dbReference type="ARBA" id="ARBA00022833"/>
    </source>
</evidence>
<dbReference type="PANTHER" id="PTHR45737:SF6">
    <property type="entry name" value="VON WILLEBRAND FACTOR A DOMAIN-CONTAINING PROTEIN 5A"/>
    <property type="match status" value="1"/>
</dbReference>
<name>A0AAD5YFZ1_9APHY</name>
<keyword evidence="8" id="KW-0539">Nucleus</keyword>
<comment type="subcellular location">
    <subcellularLocation>
        <location evidence="1">Nucleus</location>
    </subcellularLocation>
</comment>
<dbReference type="Pfam" id="PF08487">
    <property type="entry name" value="VIT"/>
    <property type="match status" value="1"/>
</dbReference>
<protein>
    <submittedName>
        <fullName evidence="12">Uncharacterized protein</fullName>
    </submittedName>
</protein>
<dbReference type="PROSITE" id="PS50234">
    <property type="entry name" value="VWFA"/>
    <property type="match status" value="1"/>
</dbReference>
<feature type="domain" description="VWFA" evidence="10">
    <location>
        <begin position="277"/>
        <end position="451"/>
    </location>
</feature>